<proteinExistence type="predicted"/>
<reference evidence="1" key="1">
    <citation type="submission" date="2018-05" db="EMBL/GenBank/DDBJ databases">
        <authorList>
            <person name="Lanie J.A."/>
            <person name="Ng W.-L."/>
            <person name="Kazmierczak K.M."/>
            <person name="Andrzejewski T.M."/>
            <person name="Davidsen T.M."/>
            <person name="Wayne K.J."/>
            <person name="Tettelin H."/>
            <person name="Glass J.I."/>
            <person name="Rusch D."/>
            <person name="Podicherti R."/>
            <person name="Tsui H.-C.T."/>
            <person name="Winkler M.E."/>
        </authorList>
    </citation>
    <scope>NUCLEOTIDE SEQUENCE</scope>
</reference>
<protein>
    <recommendedName>
        <fullName evidence="2">DUF952 domain-containing protein</fullName>
    </recommendedName>
</protein>
<evidence type="ECO:0000313" key="1">
    <source>
        <dbReference type="EMBL" id="SVD77042.1"/>
    </source>
</evidence>
<dbReference type="AlphaFoldDB" id="A0A382Y0Z8"/>
<sequence>AVQWQQAQSTGAVYFPPTYEQDGFTHGTSDPEKLLKVANRFYARVAGDWLCLKMTVRRLAETGVQTVFEEAAPVGDIQPGDAGAASELFPHILGGIHPDAVIEVYAVARDAAGNYLSITGVTAT</sequence>
<feature type="non-terminal residue" evidence="1">
    <location>
        <position position="1"/>
    </location>
</feature>
<dbReference type="Gene3D" id="3.20.170.20">
    <property type="entry name" value="Protein of unknown function DUF952"/>
    <property type="match status" value="1"/>
</dbReference>
<dbReference type="Pfam" id="PF06108">
    <property type="entry name" value="DUF952"/>
    <property type="match status" value="1"/>
</dbReference>
<name>A0A382Y0Z8_9ZZZZ</name>
<accession>A0A382Y0Z8</accession>
<dbReference type="EMBL" id="UINC01172131">
    <property type="protein sequence ID" value="SVD77042.1"/>
    <property type="molecule type" value="Genomic_DNA"/>
</dbReference>
<gene>
    <name evidence="1" type="ORF">METZ01_LOCUS429896</name>
</gene>
<dbReference type="InterPro" id="IPR009297">
    <property type="entry name" value="DUF952"/>
</dbReference>
<organism evidence="1">
    <name type="scientific">marine metagenome</name>
    <dbReference type="NCBI Taxonomy" id="408172"/>
    <lineage>
        <taxon>unclassified sequences</taxon>
        <taxon>metagenomes</taxon>
        <taxon>ecological metagenomes</taxon>
    </lineage>
</organism>
<evidence type="ECO:0008006" key="2">
    <source>
        <dbReference type="Google" id="ProtNLM"/>
    </source>
</evidence>
<dbReference type="SUPFAM" id="SSF56399">
    <property type="entry name" value="ADP-ribosylation"/>
    <property type="match status" value="1"/>
</dbReference>